<dbReference type="PANTHER" id="PTHR46825:SF11">
    <property type="entry name" value="PENICILLIN-BINDING PROTEIN 4"/>
    <property type="match status" value="1"/>
</dbReference>
<dbReference type="Pfam" id="PF13457">
    <property type="entry name" value="GW"/>
    <property type="match status" value="1"/>
</dbReference>
<dbReference type="InterPro" id="IPR050491">
    <property type="entry name" value="AmpC-like"/>
</dbReference>
<dbReference type="Gene3D" id="2.30.30.170">
    <property type="match status" value="1"/>
</dbReference>
<dbReference type="PROSITE" id="PS51780">
    <property type="entry name" value="GW"/>
    <property type="match status" value="1"/>
</dbReference>
<comment type="caution">
    <text evidence="5">The sequence shown here is derived from an EMBL/GenBank/DDBJ whole genome shotgun (WGS) entry which is preliminary data.</text>
</comment>
<proteinExistence type="predicted"/>
<evidence type="ECO:0000313" key="5">
    <source>
        <dbReference type="EMBL" id="KRM77232.1"/>
    </source>
</evidence>
<sequence length="451" mass="48534">MSVILSKQRSKWRKPIVLMAVIVMVILIGDVSCAASNGYNPVLTTDQHHYDAQVVNQVGKGGYAIYTDGPYDTSRRTKTRDADGSDYTNAYVRVLQTKTTKTGSYVKLRCFNKTLGWMNTHGIKKVSFATVASGVMKQANFSGSAALISAGKTKPTVVNAGMADTTTHTANSSSGTVLYPLASLQKAMTGAIIQQLISQHKLAPSTPLSRYYPQVSGSQQITVKQLLSMTSGITNSEQLPTSAPTESGAVALAIKTLKVSSDKTFNYSDDDYVLLAGIISKVTGKSYAANVQSRLLSKLGLTHTVLVNQSIPALKRKTAYSYTLTAANAYAQPQTVGNARMAAIVGAGNVLTTPTDFTAIIQGLQNGKVLSKPQYQRLLHYGGTYSGGFYVSRSGVKFNNGSFSGLNYHTGYYATTGNYHAAIVFGNRGPLKNNAARKDFVYQLYRVAVYY</sequence>
<feature type="domain" description="GW" evidence="4">
    <location>
        <begin position="44"/>
        <end position="128"/>
    </location>
</feature>
<dbReference type="InterPro" id="IPR038200">
    <property type="entry name" value="GW_dom_sf"/>
</dbReference>
<dbReference type="EMBL" id="AYYR01000013">
    <property type="protein sequence ID" value="KRM77232.1"/>
    <property type="molecule type" value="Genomic_DNA"/>
</dbReference>
<keyword evidence="3" id="KW-0472">Membrane</keyword>
<dbReference type="SUPFAM" id="SSF56601">
    <property type="entry name" value="beta-lactamase/transpeptidase-like"/>
    <property type="match status" value="1"/>
</dbReference>
<reference evidence="5 6" key="1">
    <citation type="journal article" date="2015" name="Genome Announc.">
        <title>Expanding the biotechnology potential of lactobacilli through comparative genomics of 213 strains and associated genera.</title>
        <authorList>
            <person name="Sun Z."/>
            <person name="Harris H.M."/>
            <person name="McCann A."/>
            <person name="Guo C."/>
            <person name="Argimon S."/>
            <person name="Zhang W."/>
            <person name="Yang X."/>
            <person name="Jeffery I.B."/>
            <person name="Cooney J.C."/>
            <person name="Kagawa T.F."/>
            <person name="Liu W."/>
            <person name="Song Y."/>
            <person name="Salvetti E."/>
            <person name="Wrobel A."/>
            <person name="Rasinkangas P."/>
            <person name="Parkhill J."/>
            <person name="Rea M.C."/>
            <person name="O'Sullivan O."/>
            <person name="Ritari J."/>
            <person name="Douillard F.P."/>
            <person name="Paul Ross R."/>
            <person name="Yang R."/>
            <person name="Briner A.E."/>
            <person name="Felis G.E."/>
            <person name="de Vos W.M."/>
            <person name="Barrangou R."/>
            <person name="Klaenhammer T.R."/>
            <person name="Caufield P.W."/>
            <person name="Cui Y."/>
            <person name="Zhang H."/>
            <person name="O'Toole P.W."/>
        </authorList>
    </citation>
    <scope>NUCLEOTIDE SEQUENCE [LARGE SCALE GENOMIC DNA]</scope>
    <source>
        <strain evidence="5 6">DSM 20515</strain>
    </source>
</reference>
<dbReference type="PANTHER" id="PTHR46825">
    <property type="entry name" value="D-ALANYL-D-ALANINE-CARBOXYPEPTIDASE/ENDOPEPTIDASE AMPH"/>
    <property type="match status" value="1"/>
</dbReference>
<comment type="subcellular location">
    <subcellularLocation>
        <location evidence="1">Membrane</location>
    </subcellularLocation>
</comment>
<organism evidence="5 6">
    <name type="scientific">Secundilactobacillus collinoides DSM 20515 = JCM 1123</name>
    <dbReference type="NCBI Taxonomy" id="1423733"/>
    <lineage>
        <taxon>Bacteria</taxon>
        <taxon>Bacillati</taxon>
        <taxon>Bacillota</taxon>
        <taxon>Bacilli</taxon>
        <taxon>Lactobacillales</taxon>
        <taxon>Lactobacillaceae</taxon>
        <taxon>Secundilactobacillus</taxon>
    </lineage>
</organism>
<evidence type="ECO:0000256" key="1">
    <source>
        <dbReference type="ARBA" id="ARBA00004370"/>
    </source>
</evidence>
<accession>A0A0R2BEG1</accession>
<dbReference type="InterPro" id="IPR001466">
    <property type="entry name" value="Beta-lactam-related"/>
</dbReference>
<evidence type="ECO:0000256" key="2">
    <source>
        <dbReference type="ARBA" id="ARBA00022729"/>
    </source>
</evidence>
<dbReference type="Gene3D" id="3.40.710.10">
    <property type="entry name" value="DD-peptidase/beta-lactamase superfamily"/>
    <property type="match status" value="1"/>
</dbReference>
<keyword evidence="2" id="KW-0732">Signal</keyword>
<gene>
    <name evidence="5" type="ORF">FC82_GL000477</name>
</gene>
<evidence type="ECO:0000256" key="3">
    <source>
        <dbReference type="ARBA" id="ARBA00023136"/>
    </source>
</evidence>
<name>A0A0R2BEG1_SECCO</name>
<dbReference type="STRING" id="33960.TY91_07530"/>
<protein>
    <submittedName>
        <fullName evidence="5">Beta-lactamase</fullName>
    </submittedName>
</protein>
<evidence type="ECO:0000313" key="6">
    <source>
        <dbReference type="Proteomes" id="UP000051845"/>
    </source>
</evidence>
<dbReference type="Pfam" id="PF00144">
    <property type="entry name" value="Beta-lactamase"/>
    <property type="match status" value="1"/>
</dbReference>
<dbReference type="InterPro" id="IPR025987">
    <property type="entry name" value="GW_dom"/>
</dbReference>
<dbReference type="AlphaFoldDB" id="A0A0R2BEG1"/>
<dbReference type="GO" id="GO:0016020">
    <property type="term" value="C:membrane"/>
    <property type="evidence" value="ECO:0007669"/>
    <property type="project" value="UniProtKB-SubCell"/>
</dbReference>
<dbReference type="Proteomes" id="UP000051845">
    <property type="component" value="Unassembled WGS sequence"/>
</dbReference>
<dbReference type="PATRIC" id="fig|1423733.4.peg.499"/>
<dbReference type="SUPFAM" id="SSF82057">
    <property type="entry name" value="Prokaryotic SH3-related domain"/>
    <property type="match status" value="1"/>
</dbReference>
<dbReference type="RefSeq" id="WP_235809159.1">
    <property type="nucleotide sequence ID" value="NZ_AYYR01000013.1"/>
</dbReference>
<dbReference type="InterPro" id="IPR012338">
    <property type="entry name" value="Beta-lactam/transpept-like"/>
</dbReference>
<evidence type="ECO:0000259" key="4">
    <source>
        <dbReference type="PROSITE" id="PS51780"/>
    </source>
</evidence>